<accession>A0A6L5Y287</accession>
<dbReference type="PROSITE" id="PS50126">
    <property type="entry name" value="S1"/>
    <property type="match status" value="1"/>
</dbReference>
<dbReference type="InterPro" id="IPR012340">
    <property type="entry name" value="NA-bd_OB-fold"/>
</dbReference>
<evidence type="ECO:0000313" key="4">
    <source>
        <dbReference type="Proteomes" id="UP000482209"/>
    </source>
</evidence>
<dbReference type="InterPro" id="IPR003029">
    <property type="entry name" value="S1_domain"/>
</dbReference>
<name>A0A6L5Y287_9FIRM</name>
<dbReference type="SMART" id="SM00316">
    <property type="entry name" value="S1"/>
    <property type="match status" value="1"/>
</dbReference>
<dbReference type="PANTHER" id="PTHR37296:SF1">
    <property type="entry name" value="CONSERVED VIRULENCE FACTOR B"/>
    <property type="match status" value="1"/>
</dbReference>
<dbReference type="InterPro" id="IPR040764">
    <property type="entry name" value="CvfB_WH"/>
</dbReference>
<comment type="caution">
    <text evidence="3">The sequence shown here is derived from an EMBL/GenBank/DDBJ whole genome shotgun (WGS) entry which is preliminary data.</text>
</comment>
<dbReference type="Gene3D" id="1.10.10.10">
    <property type="entry name" value="Winged helix-like DNA-binding domain superfamily/Winged helix DNA-binding domain"/>
    <property type="match status" value="1"/>
</dbReference>
<dbReference type="Pfam" id="PF17783">
    <property type="entry name" value="WHD_CvfB"/>
    <property type="match status" value="1"/>
</dbReference>
<dbReference type="InterPro" id="IPR014464">
    <property type="entry name" value="CvfB_fam"/>
</dbReference>
<dbReference type="InterPro" id="IPR048587">
    <property type="entry name" value="CvfB_S1_3rd"/>
</dbReference>
<dbReference type="Pfam" id="PF13509">
    <property type="entry name" value="S1_2"/>
    <property type="match status" value="2"/>
</dbReference>
<dbReference type="RefSeq" id="WP_154519617.1">
    <property type="nucleotide sequence ID" value="NZ_VUMT01000014.1"/>
</dbReference>
<dbReference type="SUPFAM" id="SSF50249">
    <property type="entry name" value="Nucleic acid-binding proteins"/>
    <property type="match status" value="1"/>
</dbReference>
<evidence type="ECO:0000313" key="3">
    <source>
        <dbReference type="EMBL" id="MSS64223.1"/>
    </source>
</evidence>
<feature type="domain" description="S1 motif" evidence="2">
    <location>
        <begin position="147"/>
        <end position="208"/>
    </location>
</feature>
<dbReference type="EMBL" id="VUMT01000014">
    <property type="protein sequence ID" value="MSS64223.1"/>
    <property type="molecule type" value="Genomic_DNA"/>
</dbReference>
<dbReference type="AlphaFoldDB" id="A0A6L5Y287"/>
<organism evidence="3 4">
    <name type="scientific">Velocimicrobium porci</name>
    <dbReference type="NCBI Taxonomy" id="2606634"/>
    <lineage>
        <taxon>Bacteria</taxon>
        <taxon>Bacillati</taxon>
        <taxon>Bacillota</taxon>
        <taxon>Clostridia</taxon>
        <taxon>Lachnospirales</taxon>
        <taxon>Lachnospiraceae</taxon>
        <taxon>Velocimicrobium</taxon>
    </lineage>
</organism>
<gene>
    <name evidence="3" type="ORF">FYJ58_10090</name>
</gene>
<dbReference type="InterPro" id="IPR036388">
    <property type="entry name" value="WH-like_DNA-bd_sf"/>
</dbReference>
<dbReference type="Gene3D" id="2.40.50.140">
    <property type="entry name" value="Nucleic acid-binding proteins"/>
    <property type="match status" value="2"/>
</dbReference>
<reference evidence="3 4" key="1">
    <citation type="submission" date="2019-08" db="EMBL/GenBank/DDBJ databases">
        <title>In-depth cultivation of the pig gut microbiome towards novel bacterial diversity and tailored functional studies.</title>
        <authorList>
            <person name="Wylensek D."/>
            <person name="Hitch T.C.A."/>
            <person name="Clavel T."/>
        </authorList>
    </citation>
    <scope>NUCLEOTIDE SEQUENCE [LARGE SCALE GENOMIC DNA]</scope>
    <source>
        <strain evidence="3 4">WCA-693-APC-MOT-I</strain>
    </source>
</reference>
<dbReference type="PANTHER" id="PTHR37296">
    <property type="entry name" value="CONSERVED VIRULENCE FACTOR B"/>
    <property type="match status" value="1"/>
</dbReference>
<evidence type="ECO:0000256" key="1">
    <source>
        <dbReference type="PIRNR" id="PIRNR012524"/>
    </source>
</evidence>
<proteinExistence type="inferred from homology"/>
<dbReference type="Proteomes" id="UP000482209">
    <property type="component" value="Unassembled WGS sequence"/>
</dbReference>
<dbReference type="Pfam" id="PF21543">
    <property type="entry name" value="CvfB_2nd"/>
    <property type="match status" value="1"/>
</dbReference>
<sequence>MIELGIIQELEVLKKTGNGLYLHPKGSTDQEKVLLPKNQVPEQCQIGDLLSVFIYKDSEDRLIATTQTPLITLHELAVLEVIETSQIGAFLNWGLAKDLLLPFKEQTRRVKKGEHVLVSLYIDKSHRLCATMNVYNYLKPNHPYKKEDHVTGTIYETSKNFGAFVAVDNQYSGLIPKKELVSPLVPGDIVHARITSLREDGKMNLSLREKSYKQIGSDSELIYQELVNHNGFLPLHDKSSPEEIKKVLHLSKASFKRAVGHLLKEKKIELTENGICLIKK</sequence>
<dbReference type="PIRSF" id="PIRSF012524">
    <property type="entry name" value="YitL_S1"/>
    <property type="match status" value="1"/>
</dbReference>
<dbReference type="InterPro" id="IPR039566">
    <property type="entry name" value="CvfB_S1_st"/>
</dbReference>
<dbReference type="GO" id="GO:0003676">
    <property type="term" value="F:nucleic acid binding"/>
    <property type="evidence" value="ECO:0007669"/>
    <property type="project" value="InterPro"/>
</dbReference>
<evidence type="ECO:0000259" key="2">
    <source>
        <dbReference type="PROSITE" id="PS50126"/>
    </source>
</evidence>
<comment type="similarity">
    <text evidence="1">Belongs to the CvfB family.</text>
</comment>
<keyword evidence="4" id="KW-1185">Reference proteome</keyword>
<protein>
    <submittedName>
        <fullName evidence="3">S1 RNA-binding domain-containing protein</fullName>
    </submittedName>
</protein>